<keyword evidence="2" id="KW-0472">Membrane</keyword>
<dbReference type="RefSeq" id="WP_010897779.1">
    <property type="nucleotide sequence ID" value="NZ_CP040441.1"/>
</dbReference>
<feature type="region of interest" description="Disordered" evidence="1">
    <location>
        <begin position="110"/>
        <end position="140"/>
    </location>
</feature>
<proteinExistence type="predicted"/>
<organism evidence="3">
    <name type="scientific">Halalkalibacterium halodurans</name>
    <name type="common">Bacillus halodurans</name>
    <dbReference type="NCBI Taxonomy" id="86665"/>
    <lineage>
        <taxon>Bacteria</taxon>
        <taxon>Bacillati</taxon>
        <taxon>Bacillota</taxon>
        <taxon>Bacilli</taxon>
        <taxon>Bacillales</taxon>
        <taxon>Bacillaceae</taxon>
        <taxon>Halalkalibacterium (ex Joshi et al. 2022)</taxon>
    </lineage>
</organism>
<feature type="transmembrane region" description="Helical" evidence="2">
    <location>
        <begin position="46"/>
        <end position="67"/>
    </location>
</feature>
<evidence type="ECO:0000313" key="3">
    <source>
        <dbReference type="EMBL" id="KOO39383.1"/>
    </source>
</evidence>
<reference evidence="3" key="1">
    <citation type="submission" date="2015-08" db="EMBL/GenBank/DDBJ databases">
        <title>Complete DNA Sequence of Pseudomonas syringae pv. actinidiae, the Causal Agent of Kiwifruit Canker Disease.</title>
        <authorList>
            <person name="Rikkerink E.H.A."/>
            <person name="Fineran P.C."/>
        </authorList>
    </citation>
    <scope>NUCLEOTIDE SEQUENCE</scope>
    <source>
        <strain evidence="3">DSM 13666</strain>
    </source>
</reference>
<keyword evidence="2" id="KW-0812">Transmembrane</keyword>
<name>A0A0M0KLV7_ALKHA</name>
<dbReference type="AlphaFoldDB" id="A0A0M0KLV7"/>
<protein>
    <submittedName>
        <fullName evidence="3">Uncharacterized protein</fullName>
    </submittedName>
</protein>
<dbReference type="PATRIC" id="fig|136160.3.peg.2690"/>
<comment type="caution">
    <text evidence="3">The sequence shown here is derived from an EMBL/GenBank/DDBJ whole genome shotgun (WGS) entry which is preliminary data.</text>
</comment>
<dbReference type="EMBL" id="LILD01000001">
    <property type="protein sequence ID" value="KOO39383.1"/>
    <property type="molecule type" value="Genomic_DNA"/>
</dbReference>
<sequence>MSENQLDRAMERLKRQYDEMPTRSSSAKIAANIKKKRQWPARFQRWQMAALLVLTVGIGSVLGLNLFGNPSQPEEFSLHADSEQERAIEKGSLEQDEHQTNMDQGAEAGALEADEEPVETPAMEEEGEETSPANDAEQPDIGMAEADEADVETRIVYGELEGMSEEFVYKKEVIDEFGLDFWYDERFVLERFNENGIVGRQVYVKFSGGDPIWDVPVFELFAFTNDATFEAYVDVLETEGYTKSGTDDLITSQTRLQAIDDEYDVFRNDDVEVHLARFEHHQGGEFAIRLNRPTEYVEWSEGYGPHEQLMLENIEHRYDERN</sequence>
<evidence type="ECO:0000256" key="1">
    <source>
        <dbReference type="SAM" id="MobiDB-lite"/>
    </source>
</evidence>
<feature type="compositionally biased region" description="Acidic residues" evidence="1">
    <location>
        <begin position="112"/>
        <end position="129"/>
    </location>
</feature>
<evidence type="ECO:0000256" key="2">
    <source>
        <dbReference type="SAM" id="Phobius"/>
    </source>
</evidence>
<keyword evidence="2" id="KW-1133">Transmembrane helix</keyword>
<dbReference type="GeneID" id="87597236"/>
<accession>A0A0M0KLV7</accession>
<gene>
    <name evidence="3" type="ORF">AMD02_11400</name>
</gene>